<dbReference type="Proteomes" id="UP000695000">
    <property type="component" value="Unplaced"/>
</dbReference>
<dbReference type="PROSITE" id="PS51644">
    <property type="entry name" value="HTH_OST"/>
    <property type="match status" value="1"/>
</dbReference>
<evidence type="ECO:0000313" key="3">
    <source>
        <dbReference type="RefSeq" id="XP_017771098.1"/>
    </source>
</evidence>
<sequence length="104" mass="12303">MHPKECETLIRSVLNSMSTDVSISRLVEDFLDLVGIEIPFKIYGFPTLVEYLNSMHWILHVDLDDDIIQVIPSKKSEHIYRMIQDEMGRDNWDKMKKEFTTRCL</sequence>
<dbReference type="Gene3D" id="3.30.420.610">
    <property type="entry name" value="LOTUS domain-like"/>
    <property type="match status" value="1"/>
</dbReference>
<name>A0ABM1M948_NICVS</name>
<dbReference type="RefSeq" id="XP_017771098.1">
    <property type="nucleotide sequence ID" value="XM_017915609.1"/>
</dbReference>
<dbReference type="InterPro" id="IPR041966">
    <property type="entry name" value="LOTUS-like"/>
</dbReference>
<evidence type="ECO:0000313" key="2">
    <source>
        <dbReference type="Proteomes" id="UP000695000"/>
    </source>
</evidence>
<organism evidence="2 3">
    <name type="scientific">Nicrophorus vespilloides</name>
    <name type="common">Boreal carrion beetle</name>
    <dbReference type="NCBI Taxonomy" id="110193"/>
    <lineage>
        <taxon>Eukaryota</taxon>
        <taxon>Metazoa</taxon>
        <taxon>Ecdysozoa</taxon>
        <taxon>Arthropoda</taxon>
        <taxon>Hexapoda</taxon>
        <taxon>Insecta</taxon>
        <taxon>Pterygota</taxon>
        <taxon>Neoptera</taxon>
        <taxon>Endopterygota</taxon>
        <taxon>Coleoptera</taxon>
        <taxon>Polyphaga</taxon>
        <taxon>Staphyliniformia</taxon>
        <taxon>Silphidae</taxon>
        <taxon>Nicrophorinae</taxon>
        <taxon>Nicrophorus</taxon>
    </lineage>
</organism>
<dbReference type="GeneID" id="108558629"/>
<protein>
    <submittedName>
        <fullName evidence="3">Uncharacterized protein LOC108558629</fullName>
    </submittedName>
</protein>
<gene>
    <name evidence="3" type="primary">LOC108558629</name>
</gene>
<keyword evidence="2" id="KW-1185">Reference proteome</keyword>
<reference evidence="3" key="1">
    <citation type="submission" date="2025-08" db="UniProtKB">
        <authorList>
            <consortium name="RefSeq"/>
        </authorList>
    </citation>
    <scope>IDENTIFICATION</scope>
    <source>
        <tissue evidence="3">Whole Larva</tissue>
    </source>
</reference>
<feature type="domain" description="HTH OST-type" evidence="1">
    <location>
        <begin position="2"/>
        <end position="84"/>
    </location>
</feature>
<evidence type="ECO:0000259" key="1">
    <source>
        <dbReference type="PROSITE" id="PS51644"/>
    </source>
</evidence>
<accession>A0ABM1M948</accession>
<dbReference type="Pfam" id="PF12872">
    <property type="entry name" value="OST-HTH"/>
    <property type="match status" value="1"/>
</dbReference>
<dbReference type="InterPro" id="IPR025605">
    <property type="entry name" value="OST-HTH/LOTUS_dom"/>
</dbReference>
<proteinExistence type="predicted"/>